<feature type="transmembrane region" description="Helical" evidence="1">
    <location>
        <begin position="38"/>
        <end position="56"/>
    </location>
</feature>
<feature type="transmembrane region" description="Helical" evidence="1">
    <location>
        <begin position="9"/>
        <end position="26"/>
    </location>
</feature>
<sequence length="187" mass="21046">MIRYNASSFSWKSFIFPIVLVVAFVNPITESLQFSNPIIYMLDHYALFAAGALIGYKILRTSIIEFLIGIIPAVFWHIPYFFALAAAFLPFRALCEFTLFAGGLLVGAYVPKMSLNVKIASLASYMLADTILSIFFILSYPQYSNVDYSFLQWSPGELPAVGISMFVVMNLILIYSIIKIMKSINLF</sequence>
<dbReference type="GeneID" id="41590063"/>
<dbReference type="InterPro" id="IPR009844">
    <property type="entry name" value="DUF1404"/>
</dbReference>
<keyword evidence="1" id="KW-0812">Transmembrane</keyword>
<keyword evidence="1" id="KW-1133">Transmembrane helix</keyword>
<keyword evidence="1" id="KW-0472">Membrane</keyword>
<reference evidence="2 3" key="1">
    <citation type="submission" date="2017-03" db="EMBL/GenBank/DDBJ databases">
        <title>Sulfur activation and transportation mechanism of thermophilic Archaea Acidianus manzaensis YN-25.</title>
        <authorList>
            <person name="Ma Y."/>
            <person name="Yang Y."/>
            <person name="Xia J."/>
        </authorList>
    </citation>
    <scope>NUCLEOTIDE SEQUENCE [LARGE SCALE GENOMIC DNA]</scope>
    <source>
        <strain evidence="2 3">YN-25</strain>
    </source>
</reference>
<accession>A0A1W6JYH0</accession>
<evidence type="ECO:0008006" key="4">
    <source>
        <dbReference type="Google" id="ProtNLM"/>
    </source>
</evidence>
<dbReference type="AlphaFoldDB" id="A0A1W6JYH0"/>
<dbReference type="EMBL" id="CP020477">
    <property type="protein sequence ID" value="ARM75282.1"/>
    <property type="molecule type" value="Genomic_DNA"/>
</dbReference>
<dbReference type="OrthoDB" id="43884at2157"/>
<dbReference type="RefSeq" id="WP_148691044.1">
    <property type="nucleotide sequence ID" value="NZ_CP020477.1"/>
</dbReference>
<dbReference type="Proteomes" id="UP000193404">
    <property type="component" value="Chromosome"/>
</dbReference>
<name>A0A1W6JYH0_9CREN</name>
<dbReference type="KEGG" id="aman:B6F84_04045"/>
<feature type="transmembrane region" description="Helical" evidence="1">
    <location>
        <begin position="160"/>
        <end position="178"/>
    </location>
</feature>
<evidence type="ECO:0000256" key="1">
    <source>
        <dbReference type="SAM" id="Phobius"/>
    </source>
</evidence>
<evidence type="ECO:0000313" key="2">
    <source>
        <dbReference type="EMBL" id="ARM75282.1"/>
    </source>
</evidence>
<keyword evidence="3" id="KW-1185">Reference proteome</keyword>
<dbReference type="STRING" id="282676.B6F84_04045"/>
<feature type="transmembrane region" description="Helical" evidence="1">
    <location>
        <begin position="63"/>
        <end position="83"/>
    </location>
</feature>
<protein>
    <recommendedName>
        <fullName evidence="4">DUF1404 domain-containing protein</fullName>
    </recommendedName>
</protein>
<feature type="transmembrane region" description="Helical" evidence="1">
    <location>
        <begin position="89"/>
        <end position="110"/>
    </location>
</feature>
<dbReference type="Pfam" id="PF07185">
    <property type="entry name" value="DUF1404"/>
    <property type="match status" value="1"/>
</dbReference>
<organism evidence="2 3">
    <name type="scientific">Acidianus manzaensis</name>
    <dbReference type="NCBI Taxonomy" id="282676"/>
    <lineage>
        <taxon>Archaea</taxon>
        <taxon>Thermoproteota</taxon>
        <taxon>Thermoprotei</taxon>
        <taxon>Sulfolobales</taxon>
        <taxon>Sulfolobaceae</taxon>
        <taxon>Acidianus</taxon>
    </lineage>
</organism>
<gene>
    <name evidence="2" type="ORF">B6F84_04045</name>
</gene>
<evidence type="ECO:0000313" key="3">
    <source>
        <dbReference type="Proteomes" id="UP000193404"/>
    </source>
</evidence>
<proteinExistence type="predicted"/>
<feature type="transmembrane region" description="Helical" evidence="1">
    <location>
        <begin position="122"/>
        <end position="140"/>
    </location>
</feature>